<evidence type="ECO:0000313" key="5">
    <source>
        <dbReference type="Proteomes" id="UP000236919"/>
    </source>
</evidence>
<keyword evidence="5" id="KW-1185">Reference proteome</keyword>
<accession>A0A2S4LSG0</accession>
<evidence type="ECO:0000256" key="2">
    <source>
        <dbReference type="SAM" id="MobiDB-lite"/>
    </source>
</evidence>
<protein>
    <recommendedName>
        <fullName evidence="3">FtsK alpha domain-containing protein</fullName>
    </recommendedName>
</protein>
<dbReference type="PANTHER" id="PTHR22683">
    <property type="entry name" value="SPORULATION PROTEIN RELATED"/>
    <property type="match status" value="1"/>
</dbReference>
<dbReference type="Gene3D" id="3.30.980.40">
    <property type="match status" value="1"/>
</dbReference>
<feature type="non-terminal residue" evidence="4">
    <location>
        <position position="508"/>
    </location>
</feature>
<dbReference type="PANTHER" id="PTHR22683:SF41">
    <property type="entry name" value="DNA TRANSLOCASE FTSK"/>
    <property type="match status" value="1"/>
</dbReference>
<name>A0A2S4LSG0_9HYPH</name>
<evidence type="ECO:0000259" key="3">
    <source>
        <dbReference type="Pfam" id="PF17854"/>
    </source>
</evidence>
<organism evidence="4 5">
    <name type="scientific">Bosea psychrotolerans</name>
    <dbReference type="NCBI Taxonomy" id="1871628"/>
    <lineage>
        <taxon>Bacteria</taxon>
        <taxon>Pseudomonadati</taxon>
        <taxon>Pseudomonadota</taxon>
        <taxon>Alphaproteobacteria</taxon>
        <taxon>Hyphomicrobiales</taxon>
        <taxon>Boseaceae</taxon>
        <taxon>Bosea</taxon>
    </lineage>
</organism>
<feature type="compositionally biased region" description="Basic and acidic residues" evidence="2">
    <location>
        <begin position="22"/>
        <end position="36"/>
    </location>
</feature>
<comment type="subunit">
    <text evidence="1">Homohexamer. Forms a ring that surrounds DNA.</text>
</comment>
<reference evidence="4 5" key="1">
    <citation type="submission" date="2018-01" db="EMBL/GenBank/DDBJ databases">
        <title>Genomic Encyclopedia of Type Strains, Phase III (KMG-III): the genomes of soil and plant-associated and newly described type strains.</title>
        <authorList>
            <person name="Whitman W."/>
        </authorList>
    </citation>
    <scope>NUCLEOTIDE SEQUENCE [LARGE SCALE GENOMIC DNA]</scope>
    <source>
        <strain evidence="4 5">1131</strain>
    </source>
</reference>
<dbReference type="InterPro" id="IPR041027">
    <property type="entry name" value="FtsK_alpha"/>
</dbReference>
<proteinExistence type="predicted"/>
<dbReference type="EMBL" id="PQFZ01000034">
    <property type="protein sequence ID" value="POR45397.1"/>
    <property type="molecule type" value="Genomic_DNA"/>
</dbReference>
<feature type="region of interest" description="Disordered" evidence="2">
    <location>
        <begin position="1"/>
        <end position="185"/>
    </location>
</feature>
<dbReference type="Proteomes" id="UP000236919">
    <property type="component" value="Unassembled WGS sequence"/>
</dbReference>
<sequence length="508" mass="53068">MPEFDVDSLPQDAVSGRFPASRSDRSLSPEARDKGGIKTGLNTLPAVPAPSRLRRANPVLNATPAQGSQAQASQAQGSQAQGSQLQRAQARGAFAGPPAITAYGGPDNPAGMSRAEPSQSRRSEVRYWRTPDRLLKQPAEPEMLPSAVPQADDAFHDGEAAAAAAPVPDDAAPAEDCTPADDSAAATPFALISDHAFWELLPESRPQDVEAERHADEVEPADTTEPAVAGIAPFGLAEAGPVAPRKGIAIPVTLPSADPTGRWTSASQAYTVSLTLSPRSWSDADEGRAPATAAPVASLAAPLAVDVAPILDASPATDAIPAAGRGIVVTRKTRETGAEQAARPPRIEPSSIKPARIEPSRVEASRSVPTRLVAQTVSQPVRPAAFELPPITILAEPPRTFEATVPTEILQQNAGFLEGVLEDFNVRGEIVQACPGPVVTLYELEPAPGTKSSRVIALADDIARSMSAIAARVAVVQGKNAIGIELPNAKRETVFLRELLASQDFESS</sequence>
<dbReference type="AlphaFoldDB" id="A0A2S4LSG0"/>
<feature type="compositionally biased region" description="Low complexity" evidence="2">
    <location>
        <begin position="65"/>
        <end position="93"/>
    </location>
</feature>
<gene>
    <name evidence="4" type="ORF">CYD53_1341</name>
</gene>
<dbReference type="Pfam" id="PF17854">
    <property type="entry name" value="FtsK_alpha"/>
    <property type="match status" value="1"/>
</dbReference>
<feature type="compositionally biased region" description="Basic and acidic residues" evidence="2">
    <location>
        <begin position="119"/>
        <end position="135"/>
    </location>
</feature>
<feature type="compositionally biased region" description="Low complexity" evidence="2">
    <location>
        <begin position="160"/>
        <end position="176"/>
    </location>
</feature>
<comment type="caution">
    <text evidence="4">The sequence shown here is derived from an EMBL/GenBank/DDBJ whole genome shotgun (WGS) entry which is preliminary data.</text>
</comment>
<dbReference type="InterPro" id="IPR050206">
    <property type="entry name" value="FtsK/SpoIIIE/SftA"/>
</dbReference>
<evidence type="ECO:0000256" key="1">
    <source>
        <dbReference type="ARBA" id="ARBA00025923"/>
    </source>
</evidence>
<feature type="region of interest" description="Disordered" evidence="2">
    <location>
        <begin position="333"/>
        <end position="352"/>
    </location>
</feature>
<evidence type="ECO:0000313" key="4">
    <source>
        <dbReference type="EMBL" id="POR45397.1"/>
    </source>
</evidence>
<feature type="domain" description="FtsK alpha" evidence="3">
    <location>
        <begin position="388"/>
        <end position="488"/>
    </location>
</feature>